<name>A0A8B7YA66_ACAPL</name>
<keyword evidence="2" id="KW-1185">Reference proteome</keyword>
<feature type="compositionally biased region" description="Acidic residues" evidence="1">
    <location>
        <begin position="69"/>
        <end position="87"/>
    </location>
</feature>
<reference evidence="3" key="1">
    <citation type="submission" date="2025-08" db="UniProtKB">
        <authorList>
            <consortium name="RefSeq"/>
        </authorList>
    </citation>
    <scope>IDENTIFICATION</scope>
</reference>
<organism evidence="2 3">
    <name type="scientific">Acanthaster planci</name>
    <name type="common">Crown-of-thorns starfish</name>
    <dbReference type="NCBI Taxonomy" id="133434"/>
    <lineage>
        <taxon>Eukaryota</taxon>
        <taxon>Metazoa</taxon>
        <taxon>Echinodermata</taxon>
        <taxon>Eleutherozoa</taxon>
        <taxon>Asterozoa</taxon>
        <taxon>Asteroidea</taxon>
        <taxon>Valvatacea</taxon>
        <taxon>Valvatida</taxon>
        <taxon>Acanthasteridae</taxon>
        <taxon>Acanthaster</taxon>
    </lineage>
</organism>
<sequence length="187" mass="20433">MGKVYQVAADTAESDEEAFLDIAVAEARKMAPACLAAVMEGKSTAESGKEETAKTGQLTNKGKTRLVAEEELEVTGQDSEEEDLDEWVQERGDEADLGESEEENRVEEELEETGEEMDIREEMDENALPGPSATHASASKRKFGGRKKKKSKELPPDSDDDPDPPSVYQPDILPMNRDGQGALKTSE</sequence>
<gene>
    <name evidence="3" type="primary">LOC110978145</name>
</gene>
<dbReference type="RefSeq" id="XP_022088586.1">
    <property type="nucleotide sequence ID" value="XM_022232894.1"/>
</dbReference>
<proteinExistence type="predicted"/>
<feature type="compositionally biased region" description="Basic residues" evidence="1">
    <location>
        <begin position="138"/>
        <end position="151"/>
    </location>
</feature>
<dbReference type="AlphaFoldDB" id="A0A8B7YA66"/>
<dbReference type="GeneID" id="110978145"/>
<evidence type="ECO:0000313" key="3">
    <source>
        <dbReference type="RefSeq" id="XP_022088586.1"/>
    </source>
</evidence>
<feature type="region of interest" description="Disordered" evidence="1">
    <location>
        <begin position="41"/>
        <end position="187"/>
    </location>
</feature>
<feature type="compositionally biased region" description="Acidic residues" evidence="1">
    <location>
        <begin position="95"/>
        <end position="125"/>
    </location>
</feature>
<protein>
    <submittedName>
        <fullName evidence="3">Uncharacterized protein LOC110978145</fullName>
    </submittedName>
</protein>
<dbReference type="Proteomes" id="UP000694845">
    <property type="component" value="Unplaced"/>
</dbReference>
<dbReference type="KEGG" id="aplc:110978145"/>
<evidence type="ECO:0000313" key="2">
    <source>
        <dbReference type="Proteomes" id="UP000694845"/>
    </source>
</evidence>
<evidence type="ECO:0000256" key="1">
    <source>
        <dbReference type="SAM" id="MobiDB-lite"/>
    </source>
</evidence>
<accession>A0A8B7YA66</accession>